<accession>A0A080YUU8</accession>
<dbReference type="EnsemblPlants" id="TraesCS3B02G609900.1">
    <property type="protein sequence ID" value="TraesCS3B02G609900.1.cds1"/>
    <property type="gene ID" value="TraesCS3B02G609900"/>
</dbReference>
<dbReference type="GO" id="GO:0071020">
    <property type="term" value="C:post-spliceosomal complex"/>
    <property type="evidence" value="ECO:0000318"/>
    <property type="project" value="GO_Central"/>
</dbReference>
<evidence type="ECO:0000256" key="1">
    <source>
        <dbReference type="ARBA" id="ARBA00004123"/>
    </source>
</evidence>
<dbReference type="GO" id="GO:0071013">
    <property type="term" value="C:catalytic step 2 spliceosome"/>
    <property type="evidence" value="ECO:0000318"/>
    <property type="project" value="GO_Central"/>
</dbReference>
<reference evidence="5" key="2">
    <citation type="submission" date="2018-10" db="UniProtKB">
        <authorList>
            <consortium name="EnsemblPlants"/>
        </authorList>
    </citation>
    <scope>IDENTIFICATION</scope>
</reference>
<feature type="compositionally biased region" description="Basic and acidic residues" evidence="4">
    <location>
        <begin position="19"/>
        <end position="30"/>
    </location>
</feature>
<evidence type="ECO:0000256" key="3">
    <source>
        <dbReference type="ARBA" id="ARBA00023242"/>
    </source>
</evidence>
<evidence type="ECO:0000313" key="6">
    <source>
        <dbReference type="Proteomes" id="UP000019116"/>
    </source>
</evidence>
<protein>
    <recommendedName>
        <fullName evidence="7">Pre-mRNA-splicing factor ISY1</fullName>
    </recommendedName>
</protein>
<evidence type="ECO:0000256" key="4">
    <source>
        <dbReference type="SAM" id="MobiDB-lite"/>
    </source>
</evidence>
<keyword evidence="6" id="KW-1185">Reference proteome</keyword>
<dbReference type="InterPro" id="IPR009360">
    <property type="entry name" value="Isy1"/>
</dbReference>
<organism evidence="5">
    <name type="scientific">Triticum aestivum</name>
    <name type="common">Wheat</name>
    <dbReference type="NCBI Taxonomy" id="4565"/>
    <lineage>
        <taxon>Eukaryota</taxon>
        <taxon>Viridiplantae</taxon>
        <taxon>Streptophyta</taxon>
        <taxon>Embryophyta</taxon>
        <taxon>Tracheophyta</taxon>
        <taxon>Spermatophyta</taxon>
        <taxon>Magnoliopsida</taxon>
        <taxon>Liliopsida</taxon>
        <taxon>Poales</taxon>
        <taxon>Poaceae</taxon>
        <taxon>BOP clade</taxon>
        <taxon>Pooideae</taxon>
        <taxon>Triticodae</taxon>
        <taxon>Triticeae</taxon>
        <taxon>Triticinae</taxon>
        <taxon>Triticum</taxon>
    </lineage>
</organism>
<dbReference type="Gramene" id="TraesCS3B02G609900.1">
    <property type="protein sequence ID" value="TraesCS3B02G609900.1.cds1"/>
    <property type="gene ID" value="TraesCS3B02G609900"/>
</dbReference>
<proteinExistence type="inferred from homology"/>
<dbReference type="SUPFAM" id="SSF140102">
    <property type="entry name" value="ISY1 domain-like"/>
    <property type="match status" value="1"/>
</dbReference>
<comment type="subcellular location">
    <subcellularLocation>
        <location evidence="1">Nucleus</location>
    </subcellularLocation>
</comment>
<dbReference type="OrthoDB" id="1739576at2759"/>
<dbReference type="HOGENOM" id="CLU_043453_0_1_1"/>
<reference evidence="5" key="1">
    <citation type="submission" date="2018-08" db="EMBL/GenBank/DDBJ databases">
        <authorList>
            <person name="Rossello M."/>
        </authorList>
    </citation>
    <scope>NUCLEOTIDE SEQUENCE [LARGE SCALE GENOMIC DNA]</scope>
    <source>
        <strain evidence="5">cv. Chinese Spring</strain>
    </source>
</reference>
<dbReference type="AlphaFoldDB" id="A0A080YUU8"/>
<dbReference type="GO" id="GO:0000974">
    <property type="term" value="C:Prp19 complex"/>
    <property type="evidence" value="ECO:0000318"/>
    <property type="project" value="GO_Central"/>
</dbReference>
<dbReference type="PANTHER" id="PTHR13021">
    <property type="entry name" value="PRE-MRNA-SPLICING FACTOR ISY1"/>
    <property type="match status" value="1"/>
</dbReference>
<evidence type="ECO:0000256" key="2">
    <source>
        <dbReference type="ARBA" id="ARBA00007002"/>
    </source>
</evidence>
<dbReference type="GO" id="GO:0000389">
    <property type="term" value="P:mRNA 3'-splice site recognition"/>
    <property type="evidence" value="ECO:0000318"/>
    <property type="project" value="GO_Central"/>
</dbReference>
<dbReference type="GO" id="GO:0000350">
    <property type="term" value="P:generation of catalytic spliceosome for second transesterification step"/>
    <property type="evidence" value="ECO:0000318"/>
    <property type="project" value="GO_Central"/>
</dbReference>
<feature type="region of interest" description="Disordered" evidence="4">
    <location>
        <begin position="1"/>
        <end position="30"/>
    </location>
</feature>
<dbReference type="Gene3D" id="1.10.287.660">
    <property type="entry name" value="Helix hairpin bin"/>
    <property type="match status" value="1"/>
</dbReference>
<dbReference type="FunFam" id="1.10.287.660:FF:000001">
    <property type="entry name" value="pre-mRNA-splicing factor ISY1 homolog"/>
    <property type="match status" value="1"/>
</dbReference>
<dbReference type="InterPro" id="IPR037200">
    <property type="entry name" value="Isy1_sf"/>
</dbReference>
<dbReference type="STRING" id="4565.A0A080YUU8"/>
<sequence>MARNEEKAQSLLNRFTTMKQEEKSKPRERRPYLASQCRDLADADRWRGEVLREIGVRLAEIQNEGLGEHRLRDLNDQINKLLRERSHWERRILELGGHDYSRSSNAALMTDLDGNIVAIPNPSGRGPGYRYFGAAKKLPGVRELFDKALDVRKRGTRYGIHKRINAGYCRYYYYDDEDGALEPHEAAAEKRMRHEVVTEWHRVAREAMKNVASGEVAAAAGGSGGEAATAREVLFEEVEEEVEEEIERTVLEKKEELLSKYTSDALQGELMGAKEICSTCNARTS</sequence>
<dbReference type="GO" id="GO:0071014">
    <property type="term" value="C:post-mRNA release spliceosomal complex"/>
    <property type="evidence" value="ECO:0000318"/>
    <property type="project" value="GO_Central"/>
</dbReference>
<keyword evidence="3" id="KW-0539">Nucleus</keyword>
<dbReference type="InterPro" id="IPR029012">
    <property type="entry name" value="Helix_hairpin_bin_sf"/>
</dbReference>
<evidence type="ECO:0000313" key="5">
    <source>
        <dbReference type="EnsemblPlants" id="TraesCS3B02G609900.1.cds1"/>
    </source>
</evidence>
<evidence type="ECO:0008006" key="7">
    <source>
        <dbReference type="Google" id="ProtNLM"/>
    </source>
</evidence>
<dbReference type="Proteomes" id="UP000019116">
    <property type="component" value="Chromosome 3B"/>
</dbReference>
<dbReference type="OMA" id="NAGYCRY"/>
<dbReference type="Pfam" id="PF06246">
    <property type="entry name" value="Isy1"/>
    <property type="match status" value="1"/>
</dbReference>
<comment type="similarity">
    <text evidence="2">Belongs to the ISY1 family.</text>
</comment>
<dbReference type="Gramene" id="TraesCS3B03G1507700.1">
    <property type="protein sequence ID" value="TraesCS3B03G1507700.1.CDS1"/>
    <property type="gene ID" value="TraesCS3B03G1507700"/>
</dbReference>
<dbReference type="PaxDb" id="4565-Traes_3B_74559707E.1"/>
<dbReference type="eggNOG" id="KOG3068">
    <property type="taxonomic scope" value="Eukaryota"/>
</dbReference>
<name>A0A080YUU8_WHEAT</name>